<name>A0A2H5XGF0_9BACT</name>
<gene>
    <name evidence="3" type="primary">gfo_9</name>
    <name evidence="3" type="ORF">HRbin17_02799</name>
</gene>
<accession>A0A2H5XGF0</accession>
<dbReference type="Pfam" id="PF01408">
    <property type="entry name" value="GFO_IDH_MocA"/>
    <property type="match status" value="1"/>
</dbReference>
<dbReference type="EMBL" id="BEHT01000068">
    <property type="protein sequence ID" value="GBD00260.1"/>
    <property type="molecule type" value="Genomic_DNA"/>
</dbReference>
<dbReference type="SUPFAM" id="SSF51735">
    <property type="entry name" value="NAD(P)-binding Rossmann-fold domains"/>
    <property type="match status" value="1"/>
</dbReference>
<dbReference type="PANTHER" id="PTHR43249:SF1">
    <property type="entry name" value="D-GLUCOSIDE 3-DEHYDROGENASE"/>
    <property type="match status" value="1"/>
</dbReference>
<dbReference type="InterPro" id="IPR055170">
    <property type="entry name" value="GFO_IDH_MocA-like_dom"/>
</dbReference>
<dbReference type="Pfam" id="PF22725">
    <property type="entry name" value="GFO_IDH_MocA_C3"/>
    <property type="match status" value="1"/>
</dbReference>
<dbReference type="InterPro" id="IPR000683">
    <property type="entry name" value="Gfo/Idh/MocA-like_OxRdtase_N"/>
</dbReference>
<dbReference type="Gene3D" id="3.30.360.10">
    <property type="entry name" value="Dihydrodipicolinate Reductase, domain 2"/>
    <property type="match status" value="1"/>
</dbReference>
<dbReference type="PANTHER" id="PTHR43249">
    <property type="entry name" value="UDP-N-ACETYL-2-AMINO-2-DEOXY-D-GLUCURONATE OXIDASE"/>
    <property type="match status" value="1"/>
</dbReference>
<evidence type="ECO:0000313" key="3">
    <source>
        <dbReference type="EMBL" id="GBD00260.1"/>
    </source>
</evidence>
<organism evidence="3 4">
    <name type="scientific">Candidatus Fervidibacter japonicus</name>
    <dbReference type="NCBI Taxonomy" id="2035412"/>
    <lineage>
        <taxon>Bacteria</taxon>
        <taxon>Candidatus Fervidibacterota</taxon>
        <taxon>Candidatus Fervidibacter</taxon>
    </lineage>
</organism>
<dbReference type="Proteomes" id="UP000236173">
    <property type="component" value="Unassembled WGS sequence"/>
</dbReference>
<keyword evidence="3" id="KW-0560">Oxidoreductase</keyword>
<proteinExistence type="predicted"/>
<dbReference type="AlphaFoldDB" id="A0A2H5XGF0"/>
<dbReference type="InterPro" id="IPR036291">
    <property type="entry name" value="NAD(P)-bd_dom_sf"/>
</dbReference>
<dbReference type="SUPFAM" id="SSF55347">
    <property type="entry name" value="Glyceraldehyde-3-phosphate dehydrogenase-like, C-terminal domain"/>
    <property type="match status" value="1"/>
</dbReference>
<evidence type="ECO:0000259" key="2">
    <source>
        <dbReference type="Pfam" id="PF22725"/>
    </source>
</evidence>
<comment type="caution">
    <text evidence="3">The sequence shown here is derived from an EMBL/GenBank/DDBJ whole genome shotgun (WGS) entry which is preliminary data.</text>
</comment>
<dbReference type="Gene3D" id="3.40.50.720">
    <property type="entry name" value="NAD(P)-binding Rossmann-like Domain"/>
    <property type="match status" value="1"/>
</dbReference>
<protein>
    <submittedName>
        <fullName evidence="3">Glucose--fructose oxidoreductase</fullName>
        <ecNumber evidence="3">1.1.99.28</ecNumber>
    </submittedName>
</protein>
<evidence type="ECO:0000313" key="4">
    <source>
        <dbReference type="Proteomes" id="UP000236173"/>
    </source>
</evidence>
<dbReference type="EC" id="1.1.99.28" evidence="3"/>
<feature type="domain" description="GFO/IDH/MocA-like oxidoreductase" evidence="2">
    <location>
        <begin position="142"/>
        <end position="266"/>
    </location>
</feature>
<dbReference type="GO" id="GO:0047061">
    <property type="term" value="F:glucose-fructose oxidoreductase activity"/>
    <property type="evidence" value="ECO:0007669"/>
    <property type="project" value="UniProtKB-EC"/>
</dbReference>
<sequence length="356" mass="39422">MNLPLGIGIIGAGGIAPHHAKLYAQFHDLAQVVAVCDVVFERAQQLAERCRTEFGFPDVKAYRSHDDLLADDRVQAVSVCTPPFAHPEPMIAAAKAGKHVFCEGPMAGTLRECDAMLTAAKEAGIVFTVQYGHTRFTRSALMAKRALESVMLGKVFLAQVMVNWYRTQAYFDSAAWRGTWWGERGGALFHHGRYAIDLFLWLMGEVDELFAFTDTLVHRIEIEDTAIVNLRFRNGALGQILATTAAHPHPHLPEQRIVIWGSDATMTVIPEFAVDAADKERAQRLMAELQEQVPPLPSEGMAGQLRDFLLAIVEGRPPLITAESTRPQVELARAAYKSATLRLPVRLPLTPVDPFY</sequence>
<dbReference type="InterPro" id="IPR052515">
    <property type="entry name" value="Gfo/Idh/MocA_Oxidoreductase"/>
</dbReference>
<dbReference type="GO" id="GO:0000166">
    <property type="term" value="F:nucleotide binding"/>
    <property type="evidence" value="ECO:0007669"/>
    <property type="project" value="InterPro"/>
</dbReference>
<feature type="domain" description="Gfo/Idh/MocA-like oxidoreductase N-terminal" evidence="1">
    <location>
        <begin position="6"/>
        <end position="131"/>
    </location>
</feature>
<reference evidence="4" key="1">
    <citation type="submission" date="2017-09" db="EMBL/GenBank/DDBJ databases">
        <title>Metaegenomics of thermophilic ammonia-oxidizing enrichment culture.</title>
        <authorList>
            <person name="Kato S."/>
            <person name="Suzuki K."/>
        </authorList>
    </citation>
    <scope>NUCLEOTIDE SEQUENCE [LARGE SCALE GENOMIC DNA]</scope>
</reference>
<evidence type="ECO:0000259" key="1">
    <source>
        <dbReference type="Pfam" id="PF01408"/>
    </source>
</evidence>